<evidence type="ECO:0007829" key="7">
    <source>
        <dbReference type="PDB" id="2IB5"/>
    </source>
</evidence>
<evidence type="ECO:0000313" key="6">
    <source>
        <dbReference type="EMBL" id="CAL49526.1"/>
    </source>
</evidence>
<dbReference type="Gene3D" id="3.30.1300.40">
    <property type="match status" value="1"/>
</dbReference>
<dbReference type="SMR" id="A0AQQ7"/>
<dbReference type="AlphaFoldDB" id="A0AQQ7"/>
<evidence type="ECO:0000256" key="4">
    <source>
        <dbReference type="ARBA" id="ARBA00023262"/>
    </source>
</evidence>
<evidence type="ECO:0000256" key="2">
    <source>
        <dbReference type="ARBA" id="ARBA00022991"/>
    </source>
</evidence>
<dbReference type="PDBsum" id="2IB5"/>
<dbReference type="Pfam" id="PF01353">
    <property type="entry name" value="GFP"/>
    <property type="match status" value="1"/>
</dbReference>
<organism evidence="6">
    <name type="scientific">Epiactis japonica</name>
    <name type="common">Sea anemone</name>
    <name type="synonym">Cnidopus japonicus</name>
    <dbReference type="NCBI Taxonomy" id="58804"/>
    <lineage>
        <taxon>Eukaryota</taxon>
        <taxon>Metazoa</taxon>
        <taxon>Cnidaria</taxon>
        <taxon>Anthozoa</taxon>
        <taxon>Hexacorallia</taxon>
        <taxon>Actiniaria</taxon>
        <taxon>Actiniidae</taxon>
        <taxon>Epiactis</taxon>
    </lineage>
</organism>
<dbReference type="EMBL" id="AM404444">
    <property type="protein sequence ID" value="CAL49526.1"/>
    <property type="molecule type" value="mRNA"/>
</dbReference>
<sequence>MASKISDNVRIKLYMEGTVNNHHFMCEAEGEGKPYEGTQMENIKVTKGGPLPFSFDILTPNCQYGSVAITKYTSGIPDYFKQSFPEGFTWERTTIYEDGAYLTTQQETKLDGNCLVYNIKILGCNFPPNGPVMQKKTQGWEPCCEMRYTRDGVLCGQTLMALKCADGNHLTCHLRTTYRSKKAAKALQMPPFHFSDHRPEIVKVSENGTLFEQHESSVARYCQTCPSKLGHN</sequence>
<dbReference type="PDB" id="2IB5">
    <property type="method" value="X-ray"/>
    <property type="resolution" value="1.80 A"/>
    <property type="chains" value="A/B/C/D/E/F/G/H=1-232"/>
</dbReference>
<keyword evidence="7" id="KW-0002">3D-structure</keyword>
<dbReference type="InterPro" id="IPR009017">
    <property type="entry name" value="GFP"/>
</dbReference>
<dbReference type="InterPro" id="IPR011584">
    <property type="entry name" value="GFP-related"/>
</dbReference>
<comment type="similarity">
    <text evidence="1">Belongs to the GFP family.</text>
</comment>
<dbReference type="SUPFAM" id="SSF54511">
    <property type="entry name" value="GFP-like"/>
    <property type="match status" value="1"/>
</dbReference>
<name>A0AQQ7_EPIJA</name>
<proteinExistence type="evidence at protein level"/>
<keyword evidence="3" id="KW-0455">Luminescence</keyword>
<reference evidence="7" key="1">
    <citation type="journal article" date="2006" name="J. Biol. Chem.">
        <title>Structural characterization of a blue chromoprotein and its yellow mutant from the sea anemone Cnidopus japonicus.</title>
        <authorList>
            <person name="Chan M.C."/>
            <person name="Karasawa S."/>
            <person name="Mizuno H."/>
            <person name="Bosanac I."/>
            <person name="Ho D."/>
            <person name="Prive G.G."/>
            <person name="Miyawaki A."/>
            <person name="Ikura M."/>
        </authorList>
    </citation>
    <scope>X-RAY CRYSTALLOGRAPHY (1.80 ANGSTROMS)</scope>
</reference>
<reference evidence="6" key="3">
    <citation type="submission" date="2006-10" db="EMBL/GenBank/DDBJ databases">
        <title>Structural characterization of a blue chromoprotein and its yellow mutant from the sea anemone Cnidopus japonicus.</title>
        <authorList>
            <person name="Karasawa S."/>
            <person name="Chan M.C.Y."/>
            <person name="Miyawaki A."/>
            <person name="Ikura M."/>
        </authorList>
    </citation>
    <scope>NUCLEOTIDE SEQUENCE</scope>
    <source>
        <tissue evidence="6">Whole body</tissue>
    </source>
</reference>
<keyword evidence="4" id="KW-0599">Photoprotein</keyword>
<accession>A0AQQ7</accession>
<gene>
    <name evidence="6" type="primary">blue</name>
    <name evidence="5" type="synonym">cjb</name>
</gene>
<dbReference type="Gene3D" id="2.40.155.10">
    <property type="entry name" value="Green fluorescent protein"/>
    <property type="match status" value="1"/>
</dbReference>
<evidence type="ECO:0000313" key="5">
    <source>
        <dbReference type="EMBL" id="BAF81892.1"/>
    </source>
</evidence>
<dbReference type="GO" id="GO:0008218">
    <property type="term" value="P:bioluminescence"/>
    <property type="evidence" value="ECO:0007669"/>
    <property type="project" value="UniProtKB-KW"/>
</dbReference>
<dbReference type="EMBL" id="AB256034">
    <property type="protein sequence ID" value="BAF81892.1"/>
    <property type="molecule type" value="mRNA"/>
</dbReference>
<protein>
    <submittedName>
        <fullName evidence="6">Chromo protein</fullName>
    </submittedName>
    <submittedName>
        <fullName evidence="5">Cj-Blue</fullName>
    </submittedName>
</protein>
<evidence type="ECO:0000256" key="3">
    <source>
        <dbReference type="ARBA" id="ARBA00023223"/>
    </source>
</evidence>
<reference evidence="5" key="2">
    <citation type="submission" date="2006-04" db="EMBL/GenBank/DDBJ databases">
        <title>Variant Structural basis of a blue chromoprotein and its mutant with yellow appearance.</title>
        <authorList>
            <person name="Karasawa S."/>
            <person name="Chan M."/>
            <person name="Mizuno H."/>
            <person name="Bosanac I."/>
            <person name="Ho D."/>
            <person name="Prive G."/>
            <person name="Miyawaki A."/>
            <person name="Ikura M."/>
        </authorList>
    </citation>
    <scope>NUCLEOTIDE SEQUENCE</scope>
</reference>
<evidence type="ECO:0000256" key="1">
    <source>
        <dbReference type="ARBA" id="ARBA00008949"/>
    </source>
</evidence>
<keyword evidence="2" id="KW-0157">Chromophore</keyword>